<comment type="caution">
    <text evidence="1">The sequence shown here is derived from an EMBL/GenBank/DDBJ whole genome shotgun (WGS) entry which is preliminary data.</text>
</comment>
<protein>
    <submittedName>
        <fullName evidence="1">4363_t:CDS:1</fullName>
    </submittedName>
</protein>
<feature type="non-terminal residue" evidence="1">
    <location>
        <position position="40"/>
    </location>
</feature>
<evidence type="ECO:0000313" key="1">
    <source>
        <dbReference type="EMBL" id="CAG8734175.1"/>
    </source>
</evidence>
<accession>A0A9N9IEW2</accession>
<dbReference type="AlphaFoldDB" id="A0A9N9IEW2"/>
<dbReference type="EMBL" id="CAJVPQ010013047">
    <property type="protein sequence ID" value="CAG8734175.1"/>
    <property type="molecule type" value="Genomic_DNA"/>
</dbReference>
<gene>
    <name evidence="1" type="ORF">FCALED_LOCUS15187</name>
</gene>
<name>A0A9N9IEW2_9GLOM</name>
<reference evidence="1" key="1">
    <citation type="submission" date="2021-06" db="EMBL/GenBank/DDBJ databases">
        <authorList>
            <person name="Kallberg Y."/>
            <person name="Tangrot J."/>
            <person name="Rosling A."/>
        </authorList>
    </citation>
    <scope>NUCLEOTIDE SEQUENCE</scope>
    <source>
        <strain evidence="1">UK204</strain>
    </source>
</reference>
<organism evidence="1 2">
    <name type="scientific">Funneliformis caledonium</name>
    <dbReference type="NCBI Taxonomy" id="1117310"/>
    <lineage>
        <taxon>Eukaryota</taxon>
        <taxon>Fungi</taxon>
        <taxon>Fungi incertae sedis</taxon>
        <taxon>Mucoromycota</taxon>
        <taxon>Glomeromycotina</taxon>
        <taxon>Glomeromycetes</taxon>
        <taxon>Glomerales</taxon>
        <taxon>Glomeraceae</taxon>
        <taxon>Funneliformis</taxon>
    </lineage>
</organism>
<dbReference type="Proteomes" id="UP000789570">
    <property type="component" value="Unassembled WGS sequence"/>
</dbReference>
<keyword evidence="2" id="KW-1185">Reference proteome</keyword>
<proteinExistence type="predicted"/>
<sequence>MRPKLRNEAESKNRSQKTLSLQKVYIRYYWGKILIALNVT</sequence>
<evidence type="ECO:0000313" key="2">
    <source>
        <dbReference type="Proteomes" id="UP000789570"/>
    </source>
</evidence>